<dbReference type="EMBL" id="FZQP02000443">
    <property type="protein sequence ID" value="VVC88981.1"/>
    <property type="molecule type" value="Genomic_DNA"/>
</dbReference>
<sequence length="59" mass="6821">MSTQCPRETMNQQLAELLAEPSGEFDNFVRMSCTDFEYLLQKISPMKSTIVFPNFTKPE</sequence>
<proteinExistence type="predicted"/>
<protein>
    <submittedName>
        <fullName evidence="1">Uncharacterized protein</fullName>
    </submittedName>
</protein>
<gene>
    <name evidence="1" type="ORF">LSINAPIS_LOCUS2220</name>
</gene>
<dbReference type="Proteomes" id="UP000324832">
    <property type="component" value="Unassembled WGS sequence"/>
</dbReference>
<evidence type="ECO:0000313" key="1">
    <source>
        <dbReference type="EMBL" id="VVC88981.1"/>
    </source>
</evidence>
<dbReference type="AlphaFoldDB" id="A0A5E4PU75"/>
<accession>A0A5E4PU75</accession>
<evidence type="ECO:0000313" key="2">
    <source>
        <dbReference type="Proteomes" id="UP000324832"/>
    </source>
</evidence>
<organism evidence="1 2">
    <name type="scientific">Leptidea sinapis</name>
    <dbReference type="NCBI Taxonomy" id="189913"/>
    <lineage>
        <taxon>Eukaryota</taxon>
        <taxon>Metazoa</taxon>
        <taxon>Ecdysozoa</taxon>
        <taxon>Arthropoda</taxon>
        <taxon>Hexapoda</taxon>
        <taxon>Insecta</taxon>
        <taxon>Pterygota</taxon>
        <taxon>Neoptera</taxon>
        <taxon>Endopterygota</taxon>
        <taxon>Lepidoptera</taxon>
        <taxon>Glossata</taxon>
        <taxon>Ditrysia</taxon>
        <taxon>Papilionoidea</taxon>
        <taxon>Pieridae</taxon>
        <taxon>Dismorphiinae</taxon>
        <taxon>Leptidea</taxon>
    </lineage>
</organism>
<reference evidence="1 2" key="1">
    <citation type="submission" date="2017-07" db="EMBL/GenBank/DDBJ databases">
        <authorList>
            <person name="Talla V."/>
            <person name="Backstrom N."/>
        </authorList>
    </citation>
    <scope>NUCLEOTIDE SEQUENCE [LARGE SCALE GENOMIC DNA]</scope>
</reference>
<name>A0A5E4PU75_9NEOP</name>
<keyword evidence="2" id="KW-1185">Reference proteome</keyword>